<organism evidence="4 5">
    <name type="scientific">Chitinophaga jiangningensis</name>
    <dbReference type="NCBI Taxonomy" id="1419482"/>
    <lineage>
        <taxon>Bacteria</taxon>
        <taxon>Pseudomonadati</taxon>
        <taxon>Bacteroidota</taxon>
        <taxon>Chitinophagia</taxon>
        <taxon>Chitinophagales</taxon>
        <taxon>Chitinophagaceae</taxon>
        <taxon>Chitinophaga</taxon>
    </lineage>
</organism>
<evidence type="ECO:0000256" key="1">
    <source>
        <dbReference type="ARBA" id="ARBA00022679"/>
    </source>
</evidence>
<sequence>MEVIIRTIQPGDNAALAGIIRKGIEEFGVPLEGTAHTDPTTDDLFTLFKTPGSGYFVAEENGVVLGGGGFYPTDGLPAGCAELVRFFLSPAARGKGLGVKLLANASEAARKAGYTSFYLESFPEMKSAVRMYEKNGFKYLPAALGNSGHHACTIWMLKDL</sequence>
<evidence type="ECO:0000256" key="2">
    <source>
        <dbReference type="ARBA" id="ARBA00023315"/>
    </source>
</evidence>
<gene>
    <name evidence="4" type="ORF">SAMN05444266_103334</name>
</gene>
<reference evidence="4 5" key="1">
    <citation type="submission" date="2016-11" db="EMBL/GenBank/DDBJ databases">
        <authorList>
            <person name="Jaros S."/>
            <person name="Januszkiewicz K."/>
            <person name="Wedrychowicz H."/>
        </authorList>
    </citation>
    <scope>NUCLEOTIDE SEQUENCE [LARGE SCALE GENOMIC DNA]</scope>
    <source>
        <strain evidence="4 5">DSM 27406</strain>
    </source>
</reference>
<keyword evidence="2" id="KW-0012">Acyltransferase</keyword>
<dbReference type="PANTHER" id="PTHR43877:SF2">
    <property type="entry name" value="AMINOALKYLPHOSPHONATE N-ACETYLTRANSFERASE-RELATED"/>
    <property type="match status" value="1"/>
</dbReference>
<dbReference type="CDD" id="cd04301">
    <property type="entry name" value="NAT_SF"/>
    <property type="match status" value="1"/>
</dbReference>
<feature type="domain" description="N-acetyltransferase" evidence="3">
    <location>
        <begin position="3"/>
        <end position="160"/>
    </location>
</feature>
<dbReference type="InterPro" id="IPR000182">
    <property type="entry name" value="GNAT_dom"/>
</dbReference>
<dbReference type="InterPro" id="IPR016181">
    <property type="entry name" value="Acyl_CoA_acyltransferase"/>
</dbReference>
<accession>A0A1M7ALZ2</accession>
<dbReference type="Pfam" id="PF00583">
    <property type="entry name" value="Acetyltransf_1"/>
    <property type="match status" value="1"/>
</dbReference>
<dbReference type="GO" id="GO:0016747">
    <property type="term" value="F:acyltransferase activity, transferring groups other than amino-acyl groups"/>
    <property type="evidence" value="ECO:0007669"/>
    <property type="project" value="InterPro"/>
</dbReference>
<dbReference type="AlphaFoldDB" id="A0A1M7ALZ2"/>
<protein>
    <submittedName>
        <fullName evidence="4">Putative acetyltransferase</fullName>
    </submittedName>
</protein>
<keyword evidence="5" id="KW-1185">Reference proteome</keyword>
<evidence type="ECO:0000313" key="4">
    <source>
        <dbReference type="EMBL" id="SHL43655.1"/>
    </source>
</evidence>
<keyword evidence="1 4" id="KW-0808">Transferase</keyword>
<dbReference type="RefSeq" id="WP_073080117.1">
    <property type="nucleotide sequence ID" value="NZ_FRBL01000003.1"/>
</dbReference>
<dbReference type="InterPro" id="IPR050832">
    <property type="entry name" value="Bact_Acetyltransf"/>
</dbReference>
<dbReference type="EMBL" id="FRBL01000003">
    <property type="protein sequence ID" value="SHL43655.1"/>
    <property type="molecule type" value="Genomic_DNA"/>
</dbReference>
<dbReference type="PROSITE" id="PS51186">
    <property type="entry name" value="GNAT"/>
    <property type="match status" value="1"/>
</dbReference>
<dbReference type="PANTHER" id="PTHR43877">
    <property type="entry name" value="AMINOALKYLPHOSPHONATE N-ACETYLTRANSFERASE-RELATED-RELATED"/>
    <property type="match status" value="1"/>
</dbReference>
<evidence type="ECO:0000313" key="5">
    <source>
        <dbReference type="Proteomes" id="UP000184420"/>
    </source>
</evidence>
<dbReference type="SUPFAM" id="SSF55729">
    <property type="entry name" value="Acyl-CoA N-acyltransferases (Nat)"/>
    <property type="match status" value="1"/>
</dbReference>
<name>A0A1M7ALZ2_9BACT</name>
<evidence type="ECO:0000259" key="3">
    <source>
        <dbReference type="PROSITE" id="PS51186"/>
    </source>
</evidence>
<dbReference type="OrthoDB" id="5419426at2"/>
<proteinExistence type="predicted"/>
<dbReference type="STRING" id="1419482.SAMN05444266_103334"/>
<dbReference type="Proteomes" id="UP000184420">
    <property type="component" value="Unassembled WGS sequence"/>
</dbReference>
<dbReference type="Gene3D" id="3.40.630.30">
    <property type="match status" value="1"/>
</dbReference>